<gene>
    <name evidence="7" type="ORF">Plo01_44790</name>
</gene>
<dbReference type="Proteomes" id="UP000616724">
    <property type="component" value="Unassembled WGS sequence"/>
</dbReference>
<accession>A0A8J3W6T7</accession>
<feature type="domain" description="Alcohol dehydrogenase-like C-terminal" evidence="6">
    <location>
        <begin position="181"/>
        <end position="295"/>
    </location>
</feature>
<evidence type="ECO:0000256" key="2">
    <source>
        <dbReference type="ARBA" id="ARBA00008072"/>
    </source>
</evidence>
<evidence type="ECO:0000256" key="3">
    <source>
        <dbReference type="ARBA" id="ARBA00022723"/>
    </source>
</evidence>
<evidence type="ECO:0000256" key="4">
    <source>
        <dbReference type="ARBA" id="ARBA00022833"/>
    </source>
</evidence>
<comment type="caution">
    <text evidence="7">The sequence shown here is derived from an EMBL/GenBank/DDBJ whole genome shotgun (WGS) entry which is preliminary data.</text>
</comment>
<dbReference type="InterPro" id="IPR013149">
    <property type="entry name" value="ADH-like_C"/>
</dbReference>
<keyword evidence="5" id="KW-0560">Oxidoreductase</keyword>
<protein>
    <recommendedName>
        <fullName evidence="6">Alcohol dehydrogenase-like C-terminal domain-containing protein</fullName>
    </recommendedName>
</protein>
<dbReference type="EMBL" id="BOOH01000037">
    <property type="protein sequence ID" value="GIH78050.1"/>
    <property type="molecule type" value="Genomic_DNA"/>
</dbReference>
<evidence type="ECO:0000259" key="6">
    <source>
        <dbReference type="Pfam" id="PF00107"/>
    </source>
</evidence>
<evidence type="ECO:0000256" key="5">
    <source>
        <dbReference type="ARBA" id="ARBA00023002"/>
    </source>
</evidence>
<evidence type="ECO:0000256" key="1">
    <source>
        <dbReference type="ARBA" id="ARBA00001947"/>
    </source>
</evidence>
<keyword evidence="4" id="KW-0862">Zinc</keyword>
<comment type="cofactor">
    <cofactor evidence="1">
        <name>Zn(2+)</name>
        <dbReference type="ChEBI" id="CHEBI:29105"/>
    </cofactor>
</comment>
<keyword evidence="3" id="KW-0479">Metal-binding</keyword>
<dbReference type="GO" id="GO:0046872">
    <property type="term" value="F:metal ion binding"/>
    <property type="evidence" value="ECO:0007669"/>
    <property type="project" value="UniProtKB-KW"/>
</dbReference>
<evidence type="ECO:0000313" key="8">
    <source>
        <dbReference type="Proteomes" id="UP000616724"/>
    </source>
</evidence>
<sequence length="368" mass="39705">MGERPARVLQVTGVGEVVIAEEPQPPVADGGFHVETLYSGLSAGTELSYVKGTNPYLSAGWDPVLGLFRADRPATGYPVRRLGYMEVARVTESRTPELSPGQVVAMAYGHRTGYTADGVEDRFVPLPPELDPLLGVYAAHMGPICANGLLHAAADLHGADVRALGDGVRGRRVAVTGAGVVGLLTALFARHHGAEAVTVVDRTRARLECAGRLGLDTIATDARDPALTLKSRWRHSAGDRGADVVFQCRGRAEALHLALRLLRPQGTVVDLAFYQEGAASLRLGEEFHHNGLSIRCAQIGRVPRGLAHLWSRERLSAETLDLLRARGDAVRRHLITDLVPFDDAPRFLAALADRRRHAIQAVFDMTRG</sequence>
<dbReference type="Gene3D" id="3.40.50.720">
    <property type="entry name" value="NAD(P)-binding Rossmann-like Domain"/>
    <property type="match status" value="1"/>
</dbReference>
<evidence type="ECO:0000313" key="7">
    <source>
        <dbReference type="EMBL" id="GIH78050.1"/>
    </source>
</evidence>
<keyword evidence="8" id="KW-1185">Reference proteome</keyword>
<dbReference type="Pfam" id="PF00107">
    <property type="entry name" value="ADH_zinc_N"/>
    <property type="match status" value="1"/>
</dbReference>
<dbReference type="SUPFAM" id="SSF50129">
    <property type="entry name" value="GroES-like"/>
    <property type="match status" value="1"/>
</dbReference>
<dbReference type="Gene3D" id="3.90.180.10">
    <property type="entry name" value="Medium-chain alcohol dehydrogenases, catalytic domain"/>
    <property type="match status" value="1"/>
</dbReference>
<organism evidence="7 8">
    <name type="scientific">Planobispora longispora</name>
    <dbReference type="NCBI Taxonomy" id="28887"/>
    <lineage>
        <taxon>Bacteria</taxon>
        <taxon>Bacillati</taxon>
        <taxon>Actinomycetota</taxon>
        <taxon>Actinomycetes</taxon>
        <taxon>Streptosporangiales</taxon>
        <taxon>Streptosporangiaceae</taxon>
        <taxon>Planobispora</taxon>
    </lineage>
</organism>
<dbReference type="PANTHER" id="PTHR43350">
    <property type="entry name" value="NAD-DEPENDENT ALCOHOL DEHYDROGENASE"/>
    <property type="match status" value="1"/>
</dbReference>
<proteinExistence type="inferred from homology"/>
<dbReference type="SUPFAM" id="SSF51735">
    <property type="entry name" value="NAD(P)-binding Rossmann-fold domains"/>
    <property type="match status" value="1"/>
</dbReference>
<reference evidence="7 8" key="1">
    <citation type="submission" date="2021-01" db="EMBL/GenBank/DDBJ databases">
        <title>Whole genome shotgun sequence of Planobispora longispora NBRC 13918.</title>
        <authorList>
            <person name="Komaki H."/>
            <person name="Tamura T."/>
        </authorList>
    </citation>
    <scope>NUCLEOTIDE SEQUENCE [LARGE SCALE GENOMIC DNA]</scope>
    <source>
        <strain evidence="7 8">NBRC 13918</strain>
    </source>
</reference>
<dbReference type="AlphaFoldDB" id="A0A8J3W6T7"/>
<comment type="similarity">
    <text evidence="2">Belongs to the zinc-containing alcohol dehydrogenase family.</text>
</comment>
<dbReference type="RefSeq" id="WP_203892595.1">
    <property type="nucleotide sequence ID" value="NZ_BOOH01000037.1"/>
</dbReference>
<dbReference type="PANTHER" id="PTHR43350:SF19">
    <property type="entry name" value="D-GULOSIDE 3-DEHYDROGENASE"/>
    <property type="match status" value="1"/>
</dbReference>
<dbReference type="InterPro" id="IPR036291">
    <property type="entry name" value="NAD(P)-bd_dom_sf"/>
</dbReference>
<dbReference type="InterPro" id="IPR011032">
    <property type="entry name" value="GroES-like_sf"/>
</dbReference>
<name>A0A8J3W6T7_9ACTN</name>
<dbReference type="GO" id="GO:0016491">
    <property type="term" value="F:oxidoreductase activity"/>
    <property type="evidence" value="ECO:0007669"/>
    <property type="project" value="UniProtKB-KW"/>
</dbReference>
<dbReference type="CDD" id="cd08255">
    <property type="entry name" value="2-desacetyl-2-hydroxyethyl_bacteriochlorophyllide_like"/>
    <property type="match status" value="1"/>
</dbReference>